<evidence type="ECO:0000313" key="2">
    <source>
        <dbReference type="Proteomes" id="UP001501138"/>
    </source>
</evidence>
<reference evidence="1 2" key="1">
    <citation type="journal article" date="2019" name="Int. J. Syst. Evol. Microbiol.">
        <title>The Global Catalogue of Microorganisms (GCM) 10K type strain sequencing project: providing services to taxonomists for standard genome sequencing and annotation.</title>
        <authorList>
            <consortium name="The Broad Institute Genomics Platform"/>
            <consortium name="The Broad Institute Genome Sequencing Center for Infectious Disease"/>
            <person name="Wu L."/>
            <person name="Ma J."/>
        </authorList>
    </citation>
    <scope>NUCLEOTIDE SEQUENCE [LARGE SCALE GENOMIC DNA]</scope>
    <source>
        <strain evidence="1 2">JCM 15589</strain>
    </source>
</reference>
<protein>
    <submittedName>
        <fullName evidence="1">Uncharacterized protein</fullName>
    </submittedName>
</protein>
<gene>
    <name evidence="1" type="ORF">GCM10009809_37490</name>
</gene>
<dbReference type="Proteomes" id="UP001501138">
    <property type="component" value="Unassembled WGS sequence"/>
</dbReference>
<comment type="caution">
    <text evidence="1">The sequence shown here is derived from an EMBL/GenBank/DDBJ whole genome shotgun (WGS) entry which is preliminary data.</text>
</comment>
<proteinExistence type="predicted"/>
<sequence>MMHPELFDVTYRQRERELEQQREFRRVALERAATDSGHGRARAVWPALRSWWSARAWSKPTVPQPAACCAGAAA</sequence>
<accession>A0ABN2JU77</accession>
<organism evidence="1 2">
    <name type="scientific">Isoptericola hypogeus</name>
    <dbReference type="NCBI Taxonomy" id="300179"/>
    <lineage>
        <taxon>Bacteria</taxon>
        <taxon>Bacillati</taxon>
        <taxon>Actinomycetota</taxon>
        <taxon>Actinomycetes</taxon>
        <taxon>Micrococcales</taxon>
        <taxon>Promicromonosporaceae</taxon>
        <taxon>Isoptericola</taxon>
    </lineage>
</organism>
<dbReference type="EMBL" id="BAAAPM010000009">
    <property type="protein sequence ID" value="GAA1738723.1"/>
    <property type="molecule type" value="Genomic_DNA"/>
</dbReference>
<evidence type="ECO:0000313" key="1">
    <source>
        <dbReference type="EMBL" id="GAA1738723.1"/>
    </source>
</evidence>
<name>A0ABN2JU77_9MICO</name>
<keyword evidence="2" id="KW-1185">Reference proteome</keyword>
<dbReference type="RefSeq" id="WP_344250329.1">
    <property type="nucleotide sequence ID" value="NZ_BAAAPM010000009.1"/>
</dbReference>